<feature type="transmembrane region" description="Helical" evidence="7">
    <location>
        <begin position="12"/>
        <end position="33"/>
    </location>
</feature>
<name>A0A1R2BQI0_9CILI</name>
<evidence type="ECO:0000256" key="1">
    <source>
        <dbReference type="ARBA" id="ARBA00004141"/>
    </source>
</evidence>
<dbReference type="PANTHER" id="PTHR23504:SF15">
    <property type="entry name" value="MAJOR FACILITATOR SUPERFAMILY (MFS) PROFILE DOMAIN-CONTAINING PROTEIN"/>
    <property type="match status" value="1"/>
</dbReference>
<accession>A0A1R2BQI0</accession>
<dbReference type="InterPro" id="IPR036259">
    <property type="entry name" value="MFS_trans_sf"/>
</dbReference>
<keyword evidence="4 7" id="KW-1133">Transmembrane helix</keyword>
<evidence type="ECO:0000313" key="9">
    <source>
        <dbReference type="Proteomes" id="UP000187209"/>
    </source>
</evidence>
<evidence type="ECO:0000256" key="7">
    <source>
        <dbReference type="SAM" id="Phobius"/>
    </source>
</evidence>
<feature type="transmembrane region" description="Helical" evidence="7">
    <location>
        <begin position="524"/>
        <end position="540"/>
    </location>
</feature>
<dbReference type="EMBL" id="MPUH01000494">
    <property type="protein sequence ID" value="OMJ78976.1"/>
    <property type="molecule type" value="Genomic_DNA"/>
</dbReference>
<feature type="transmembrane region" description="Helical" evidence="7">
    <location>
        <begin position="79"/>
        <end position="101"/>
    </location>
</feature>
<gene>
    <name evidence="8" type="ORF">SteCoe_21103</name>
</gene>
<feature type="transmembrane region" description="Helical" evidence="7">
    <location>
        <begin position="144"/>
        <end position="162"/>
    </location>
</feature>
<dbReference type="AlphaFoldDB" id="A0A1R2BQI0"/>
<comment type="subcellular location">
    <subcellularLocation>
        <location evidence="1">Membrane</location>
        <topology evidence="1">Multi-pass membrane protein</topology>
    </subcellularLocation>
</comment>
<evidence type="ECO:0000256" key="2">
    <source>
        <dbReference type="ARBA" id="ARBA00022448"/>
    </source>
</evidence>
<keyword evidence="2" id="KW-0813">Transport</keyword>
<dbReference type="Gene3D" id="1.20.1250.20">
    <property type="entry name" value="MFS general substrate transporter like domains"/>
    <property type="match status" value="1"/>
</dbReference>
<dbReference type="OrthoDB" id="419616at2759"/>
<protein>
    <recommendedName>
        <fullName evidence="10">Major facilitator superfamily (MFS) profile domain-containing protein</fullName>
    </recommendedName>
</protein>
<reference evidence="8 9" key="1">
    <citation type="submission" date="2016-11" db="EMBL/GenBank/DDBJ databases">
        <title>The macronuclear genome of Stentor coeruleus: a giant cell with tiny introns.</title>
        <authorList>
            <person name="Slabodnick M."/>
            <person name="Ruby J.G."/>
            <person name="Reiff S.B."/>
            <person name="Swart E.C."/>
            <person name="Gosai S."/>
            <person name="Prabakaran S."/>
            <person name="Witkowska E."/>
            <person name="Larue G.E."/>
            <person name="Fisher S."/>
            <person name="Freeman R.M."/>
            <person name="Gunawardena J."/>
            <person name="Chu W."/>
            <person name="Stover N.A."/>
            <person name="Gregory B.D."/>
            <person name="Nowacki M."/>
            <person name="Derisi J."/>
            <person name="Roy S.W."/>
            <person name="Marshall W.F."/>
            <person name="Sood P."/>
        </authorList>
    </citation>
    <scope>NUCLEOTIDE SEQUENCE [LARGE SCALE GENOMIC DNA]</scope>
    <source>
        <strain evidence="8">WM001</strain>
    </source>
</reference>
<evidence type="ECO:0008006" key="10">
    <source>
        <dbReference type="Google" id="ProtNLM"/>
    </source>
</evidence>
<dbReference type="PANTHER" id="PTHR23504">
    <property type="entry name" value="MAJOR FACILITATOR SUPERFAMILY DOMAIN-CONTAINING PROTEIN 10"/>
    <property type="match status" value="1"/>
</dbReference>
<sequence>MEDNEVIEKFIGIYLLLLFAADSIIMWPLSYYIVEDYIQVENSYIGLYIGLILFSHSLGKLLSYRLISIASSTYSSKWILLLLSFGSAITLITIGIFPSYIGVLSSRFISGVCSNAQLICRKFIQRIIFIQKGDWAAQSRKALWAHKIGGIIGVFISCFLISPKDYLPKDSKFVQNRYLLCMLIMFLLEISGILLIFSIDMEGLQPTPIKKYVELPENNGGKEAKEQKEDGNGPVEKTLEEISPEQKEKFDFKKFVQSGSICNEFMHSEESISMNEVKYYSPRQIDNKPELLRKPMSARPKFSDPKSSQSSSREIQDKAQNEFGFKRIHISFIEEDVESIQEAKIDKPKEEDKIQPPVELVQTLQFSLIYRVFLSFFLAYSIEPLPFYFIFDNYTSNPYALGTVLLLSMLFSTIFKLKIMDLLCNKVNYGSLIVYFLVLLIIFMCLIPIISYFRGYLVILGIIGCLIMCCGEILSPAGCVMVSDSVPVALREITIKKNDFYCIISRSVAVFLAPFMLSLLGVSFHFWTIALGLCILAYQSKKINMYFHFMSVAPYKL</sequence>
<evidence type="ECO:0000313" key="8">
    <source>
        <dbReference type="EMBL" id="OMJ78976.1"/>
    </source>
</evidence>
<keyword evidence="5 7" id="KW-0472">Membrane</keyword>
<feature type="transmembrane region" description="Helical" evidence="7">
    <location>
        <begin position="456"/>
        <end position="479"/>
    </location>
</feature>
<dbReference type="GO" id="GO:0016020">
    <property type="term" value="C:membrane"/>
    <property type="evidence" value="ECO:0007669"/>
    <property type="project" value="UniProtKB-SubCell"/>
</dbReference>
<feature type="transmembrane region" description="Helical" evidence="7">
    <location>
        <begin position="397"/>
        <end position="417"/>
    </location>
</feature>
<evidence type="ECO:0000256" key="5">
    <source>
        <dbReference type="ARBA" id="ARBA00023136"/>
    </source>
</evidence>
<feature type="transmembrane region" description="Helical" evidence="7">
    <location>
        <begin position="368"/>
        <end position="391"/>
    </location>
</feature>
<feature type="region of interest" description="Disordered" evidence="6">
    <location>
        <begin position="290"/>
        <end position="316"/>
    </location>
</feature>
<comment type="caution">
    <text evidence="8">The sequence shown here is derived from an EMBL/GenBank/DDBJ whole genome shotgun (WGS) entry which is preliminary data.</text>
</comment>
<feature type="transmembrane region" description="Helical" evidence="7">
    <location>
        <begin position="177"/>
        <end position="197"/>
    </location>
</feature>
<feature type="transmembrane region" description="Helical" evidence="7">
    <location>
        <begin position="45"/>
        <end position="67"/>
    </location>
</feature>
<keyword evidence="9" id="KW-1185">Reference proteome</keyword>
<evidence type="ECO:0000256" key="6">
    <source>
        <dbReference type="SAM" id="MobiDB-lite"/>
    </source>
</evidence>
<dbReference type="SUPFAM" id="SSF103473">
    <property type="entry name" value="MFS general substrate transporter"/>
    <property type="match status" value="1"/>
</dbReference>
<dbReference type="Proteomes" id="UP000187209">
    <property type="component" value="Unassembled WGS sequence"/>
</dbReference>
<evidence type="ECO:0000256" key="3">
    <source>
        <dbReference type="ARBA" id="ARBA00022692"/>
    </source>
</evidence>
<keyword evidence="3 7" id="KW-0812">Transmembrane</keyword>
<feature type="transmembrane region" description="Helical" evidence="7">
    <location>
        <begin position="429"/>
        <end position="450"/>
    </location>
</feature>
<organism evidence="8 9">
    <name type="scientific">Stentor coeruleus</name>
    <dbReference type="NCBI Taxonomy" id="5963"/>
    <lineage>
        <taxon>Eukaryota</taxon>
        <taxon>Sar</taxon>
        <taxon>Alveolata</taxon>
        <taxon>Ciliophora</taxon>
        <taxon>Postciliodesmatophora</taxon>
        <taxon>Heterotrichea</taxon>
        <taxon>Heterotrichida</taxon>
        <taxon>Stentoridae</taxon>
        <taxon>Stentor</taxon>
    </lineage>
</organism>
<proteinExistence type="predicted"/>
<evidence type="ECO:0000256" key="4">
    <source>
        <dbReference type="ARBA" id="ARBA00022989"/>
    </source>
</evidence>